<dbReference type="AlphaFoldDB" id="A0A1J5RP01"/>
<dbReference type="EMBL" id="MLJW01000202">
    <property type="protein sequence ID" value="OIQ93687.1"/>
    <property type="molecule type" value="Genomic_DNA"/>
</dbReference>
<feature type="transmembrane region" description="Helical" evidence="1">
    <location>
        <begin position="33"/>
        <end position="53"/>
    </location>
</feature>
<sequence length="113" mass="11556">MFRRTALCTVAALAFAATPLAAANAHPWGHHDGLGLLALPLVAGAVAGAVLAASGPPSPPVVYQAPPVVAYAPPPAVVYQAPPMVYAPPPAVVYSAPAPAYGYSPYYGYYRVR</sequence>
<gene>
    <name evidence="2" type="ORF">GALL_243680</name>
</gene>
<evidence type="ECO:0000313" key="2">
    <source>
        <dbReference type="EMBL" id="OIQ93687.1"/>
    </source>
</evidence>
<accession>A0A1J5RP01</accession>
<keyword evidence="1" id="KW-0472">Membrane</keyword>
<protein>
    <submittedName>
        <fullName evidence="2">Uncharacterized protein</fullName>
    </submittedName>
</protein>
<keyword evidence="1" id="KW-1133">Transmembrane helix</keyword>
<name>A0A1J5RP01_9ZZZZ</name>
<proteinExistence type="predicted"/>
<comment type="caution">
    <text evidence="2">The sequence shown here is derived from an EMBL/GenBank/DDBJ whole genome shotgun (WGS) entry which is preliminary data.</text>
</comment>
<reference evidence="2" key="1">
    <citation type="submission" date="2016-10" db="EMBL/GenBank/DDBJ databases">
        <title>Sequence of Gallionella enrichment culture.</title>
        <authorList>
            <person name="Poehlein A."/>
            <person name="Muehling M."/>
            <person name="Daniel R."/>
        </authorList>
    </citation>
    <scope>NUCLEOTIDE SEQUENCE</scope>
</reference>
<evidence type="ECO:0000256" key="1">
    <source>
        <dbReference type="SAM" id="Phobius"/>
    </source>
</evidence>
<keyword evidence="1" id="KW-0812">Transmembrane</keyword>
<organism evidence="2">
    <name type="scientific">mine drainage metagenome</name>
    <dbReference type="NCBI Taxonomy" id="410659"/>
    <lineage>
        <taxon>unclassified sequences</taxon>
        <taxon>metagenomes</taxon>
        <taxon>ecological metagenomes</taxon>
    </lineage>
</organism>